<proteinExistence type="predicted"/>
<feature type="compositionally biased region" description="Pro residues" evidence="1">
    <location>
        <begin position="32"/>
        <end position="42"/>
    </location>
</feature>
<dbReference type="AlphaFoldDB" id="A0A4V3SHZ8"/>
<accession>A0A4V3SHZ8</accession>
<keyword evidence="3" id="KW-1185">Reference proteome</keyword>
<sequence length="94" mass="10076">MSSENIPFPHTSPRLTIRGPVSSTASSFLRPHPTPTPTPTPLTRPSKHNGHRLASSPDPAPASPIPRARQCGGQGSPWGSRRKPSCRAKFAAKY</sequence>
<evidence type="ECO:0000256" key="1">
    <source>
        <dbReference type="SAM" id="MobiDB-lite"/>
    </source>
</evidence>
<protein>
    <submittedName>
        <fullName evidence="2">Uncharacterized protein</fullName>
    </submittedName>
</protein>
<feature type="compositionally biased region" description="Basic residues" evidence="1">
    <location>
        <begin position="80"/>
        <end position="94"/>
    </location>
</feature>
<reference evidence="2 3" key="1">
    <citation type="submission" date="2019-04" db="EMBL/GenBank/DDBJ databases">
        <title>Comparative genomics and transcriptomics to analyze fruiting body development in filamentous ascomycetes.</title>
        <authorList>
            <consortium name="DOE Joint Genome Institute"/>
            <person name="Lutkenhaus R."/>
            <person name="Traeger S."/>
            <person name="Breuer J."/>
            <person name="Kuo A."/>
            <person name="Lipzen A."/>
            <person name="Pangilinan J."/>
            <person name="Dilworth D."/>
            <person name="Sandor L."/>
            <person name="Poggeler S."/>
            <person name="Barry K."/>
            <person name="Grigoriev I.V."/>
            <person name="Nowrousian M."/>
        </authorList>
    </citation>
    <scope>NUCLEOTIDE SEQUENCE [LARGE SCALE GENOMIC DNA]</scope>
    <source>
        <strain evidence="2 3">CBS 389.68</strain>
    </source>
</reference>
<dbReference type="InParanoid" id="A0A4V3SHZ8"/>
<feature type="region of interest" description="Disordered" evidence="1">
    <location>
        <begin position="1"/>
        <end position="94"/>
    </location>
</feature>
<dbReference type="Proteomes" id="UP000298138">
    <property type="component" value="Unassembled WGS sequence"/>
</dbReference>
<evidence type="ECO:0000313" key="2">
    <source>
        <dbReference type="EMBL" id="TGZ78164.1"/>
    </source>
</evidence>
<evidence type="ECO:0000313" key="3">
    <source>
        <dbReference type="Proteomes" id="UP000298138"/>
    </source>
</evidence>
<name>A0A4V3SHZ8_9PEZI</name>
<gene>
    <name evidence="2" type="ORF">EX30DRAFT_343377</name>
</gene>
<organism evidence="2 3">
    <name type="scientific">Ascodesmis nigricans</name>
    <dbReference type="NCBI Taxonomy" id="341454"/>
    <lineage>
        <taxon>Eukaryota</taxon>
        <taxon>Fungi</taxon>
        <taxon>Dikarya</taxon>
        <taxon>Ascomycota</taxon>
        <taxon>Pezizomycotina</taxon>
        <taxon>Pezizomycetes</taxon>
        <taxon>Pezizales</taxon>
        <taxon>Ascodesmidaceae</taxon>
        <taxon>Ascodesmis</taxon>
    </lineage>
</organism>
<dbReference type="EMBL" id="ML220144">
    <property type="protein sequence ID" value="TGZ78164.1"/>
    <property type="molecule type" value="Genomic_DNA"/>
</dbReference>